<feature type="domain" description="Gnk2-homologous" evidence="19">
    <location>
        <begin position="41"/>
        <end position="147"/>
    </location>
</feature>
<dbReference type="GO" id="GO:0009751">
    <property type="term" value="P:response to salicylic acid"/>
    <property type="evidence" value="ECO:0007669"/>
    <property type="project" value="UniProtKB-ARBA"/>
</dbReference>
<feature type="domain" description="Protein kinase" evidence="18">
    <location>
        <begin position="355"/>
        <end position="630"/>
    </location>
</feature>
<evidence type="ECO:0000259" key="19">
    <source>
        <dbReference type="PROSITE" id="PS51473"/>
    </source>
</evidence>
<dbReference type="Gene3D" id="1.10.510.10">
    <property type="entry name" value="Transferase(Phosphotransferase) domain 1"/>
    <property type="match status" value="1"/>
</dbReference>
<dbReference type="GO" id="GO:0005886">
    <property type="term" value="C:plasma membrane"/>
    <property type="evidence" value="ECO:0007669"/>
    <property type="project" value="TreeGrafter"/>
</dbReference>
<evidence type="ECO:0000256" key="16">
    <source>
        <dbReference type="SAM" id="Phobius"/>
    </source>
</evidence>
<dbReference type="CDD" id="cd23509">
    <property type="entry name" value="Gnk2-like"/>
    <property type="match status" value="2"/>
</dbReference>
<reference evidence="20" key="1">
    <citation type="journal article" date="2025" name="Foods">
        <title>Unveiling the Microbial Signatures of Arabica Coffee Cherries: Insights into Ripeness Specific Diversity, Functional Traits, and Implications for Quality and Safety.</title>
        <authorList>
            <consortium name="RefSeq"/>
            <person name="Tenea G.N."/>
            <person name="Cifuentes V."/>
            <person name="Reyes P."/>
            <person name="Cevallos-Vallejos M."/>
        </authorList>
    </citation>
    <scope>NUCLEOTIDE SEQUENCE [LARGE SCALE GENOMIC DNA]</scope>
</reference>
<dbReference type="PROSITE" id="PS00108">
    <property type="entry name" value="PROTEIN_KINASE_ST"/>
    <property type="match status" value="1"/>
</dbReference>
<dbReference type="PROSITE" id="PS50011">
    <property type="entry name" value="PROTEIN_KINASE_DOM"/>
    <property type="match status" value="1"/>
</dbReference>
<feature type="binding site" evidence="14">
    <location>
        <position position="383"/>
    </location>
    <ligand>
        <name>ATP</name>
        <dbReference type="ChEBI" id="CHEBI:30616"/>
    </ligand>
</feature>
<evidence type="ECO:0000256" key="5">
    <source>
        <dbReference type="ARBA" id="ARBA00022729"/>
    </source>
</evidence>
<evidence type="ECO:0000256" key="4">
    <source>
        <dbReference type="ARBA" id="ARBA00022692"/>
    </source>
</evidence>
<feature type="signal peptide" evidence="17">
    <location>
        <begin position="1"/>
        <end position="33"/>
    </location>
</feature>
<sequence length="681" mass="75831">MPSFEMISRNLLFHFKCYMLCLLSFHTIEYCCSTSSDTSPWNYLDSYCGNITYNSGSIYRTNLNFLLDNLSSHASRTDNNGFYNFSTGDDPSNKVYGLFLCRGDVNTDVCKECVADAHTRLLHECPNQTAAIVWYDECLLRFSDQTIFSRADLGENLTRRNPFDVPGPDWDKFKMVLINLLHNAADKAANHTMGKKFAVEEGNYSTDQKRLYTLTQCTPDLSPYDCKSCLTEAIIDVPACCSNKQGGRVIYPSCNLRYEVSSFYDTVSSASPNSPGGPPPISTEGKGRRAAFSIAVPLIGVAVALFVMALVFLKRRLRKSYVAMAPETSDGVAEILTAESLQYSLTEIQIATNNFSVDNKIGEGGFGRVYKGVLGNGQEVAVKRLSRSSVQGAEEFKNEIVVVAKLQHRNLVRLLGFCLEGEEKILIYEFVANKSLDYFLFDPENKLSLNWSRRYNIIGGIAKGLLYLHEDSRLRIVHRDLKVSNILLDGNMSPKIADFGMAKICGVDQYEGNTNRIAGTVGYMAPEYTRWGQFSLKSDVFSFGVVILEIVTGKKSSDFHQSRDSEDLLSYAWNHWRRGQTLALLDSSIGDSYARNEVIQCIQVGLLCVEEDASKRPTMASAVCMLNPGSVSLPTPHRPAVFRSNGSESRVDELEVDQSNTQRISAPSSVNDASITEPYPR</sequence>
<dbReference type="Proteomes" id="UP001652660">
    <property type="component" value="Chromosome 5c"/>
</dbReference>
<evidence type="ECO:0000313" key="20">
    <source>
        <dbReference type="Proteomes" id="UP001652660"/>
    </source>
</evidence>
<dbReference type="PROSITE" id="PS00107">
    <property type="entry name" value="PROTEIN_KINASE_ATP"/>
    <property type="match status" value="1"/>
</dbReference>
<protein>
    <submittedName>
        <fullName evidence="21">Cysteine-rich receptor-like protein kinase 10</fullName>
    </submittedName>
</protein>
<dbReference type="FunFam" id="3.30.200.20:FF:000727">
    <property type="entry name" value="Cysteine-rich RLK (RECEPTOR-like protein kinase) 23"/>
    <property type="match status" value="1"/>
</dbReference>
<dbReference type="RefSeq" id="XP_027063697.1">
    <property type="nucleotide sequence ID" value="XM_027207896.2"/>
</dbReference>
<dbReference type="CDD" id="cd14066">
    <property type="entry name" value="STKc_IRAK"/>
    <property type="match status" value="1"/>
</dbReference>
<evidence type="ECO:0000256" key="14">
    <source>
        <dbReference type="PROSITE-ProRule" id="PRU10141"/>
    </source>
</evidence>
<dbReference type="Gene3D" id="3.30.200.20">
    <property type="entry name" value="Phosphorylase Kinase, domain 1"/>
    <property type="match status" value="1"/>
</dbReference>
<dbReference type="GO" id="GO:0042742">
    <property type="term" value="P:defense response to bacterium"/>
    <property type="evidence" value="ECO:0007669"/>
    <property type="project" value="TreeGrafter"/>
</dbReference>
<dbReference type="FunFam" id="3.30.430.20:FF:000003">
    <property type="entry name" value="Cysteine-rich RLK (RECEPTOR-like protein kinase) 10"/>
    <property type="match status" value="1"/>
</dbReference>
<keyword evidence="10 16" id="KW-1133">Transmembrane helix</keyword>
<feature type="transmembrane region" description="Helical" evidence="16">
    <location>
        <begin position="290"/>
        <end position="313"/>
    </location>
</feature>
<dbReference type="InterPro" id="IPR001245">
    <property type="entry name" value="Ser-Thr/Tyr_kinase_cat_dom"/>
</dbReference>
<evidence type="ECO:0000256" key="12">
    <source>
        <dbReference type="ARBA" id="ARBA00023170"/>
    </source>
</evidence>
<organism evidence="20 21">
    <name type="scientific">Coffea arabica</name>
    <name type="common">Arabian coffee</name>
    <dbReference type="NCBI Taxonomy" id="13443"/>
    <lineage>
        <taxon>Eukaryota</taxon>
        <taxon>Viridiplantae</taxon>
        <taxon>Streptophyta</taxon>
        <taxon>Embryophyta</taxon>
        <taxon>Tracheophyta</taxon>
        <taxon>Spermatophyta</taxon>
        <taxon>Magnoliopsida</taxon>
        <taxon>eudicotyledons</taxon>
        <taxon>Gunneridae</taxon>
        <taxon>Pentapetalae</taxon>
        <taxon>asterids</taxon>
        <taxon>lamiids</taxon>
        <taxon>Gentianales</taxon>
        <taxon>Rubiaceae</taxon>
        <taxon>Ixoroideae</taxon>
        <taxon>Gardenieae complex</taxon>
        <taxon>Bertiereae - Coffeeae clade</taxon>
        <taxon>Coffeeae</taxon>
        <taxon>Coffea</taxon>
    </lineage>
</organism>
<feature type="compositionally biased region" description="Polar residues" evidence="15">
    <location>
        <begin position="657"/>
        <end position="674"/>
    </location>
</feature>
<evidence type="ECO:0000256" key="15">
    <source>
        <dbReference type="SAM" id="MobiDB-lite"/>
    </source>
</evidence>
<evidence type="ECO:0000256" key="10">
    <source>
        <dbReference type="ARBA" id="ARBA00022989"/>
    </source>
</evidence>
<feature type="domain" description="Gnk2-homologous" evidence="19">
    <location>
        <begin position="153"/>
        <end position="263"/>
    </location>
</feature>
<keyword evidence="2" id="KW-0723">Serine/threonine-protein kinase</keyword>
<dbReference type="Pfam" id="PF01657">
    <property type="entry name" value="Stress-antifung"/>
    <property type="match status" value="2"/>
</dbReference>
<keyword evidence="6" id="KW-0677">Repeat</keyword>
<dbReference type="GO" id="GO:0005524">
    <property type="term" value="F:ATP binding"/>
    <property type="evidence" value="ECO:0007669"/>
    <property type="project" value="UniProtKB-UniRule"/>
</dbReference>
<dbReference type="InterPro" id="IPR017441">
    <property type="entry name" value="Protein_kinase_ATP_BS"/>
</dbReference>
<dbReference type="InterPro" id="IPR000719">
    <property type="entry name" value="Prot_kinase_dom"/>
</dbReference>
<dbReference type="Gene3D" id="3.30.430.20">
    <property type="entry name" value="Gnk2 domain, C-X8-C-X2-C motif"/>
    <property type="match status" value="2"/>
</dbReference>
<evidence type="ECO:0000256" key="6">
    <source>
        <dbReference type="ARBA" id="ARBA00022737"/>
    </source>
</evidence>
<dbReference type="AlphaFoldDB" id="A0A6P6SDW4"/>
<dbReference type="InterPro" id="IPR008271">
    <property type="entry name" value="Ser/Thr_kinase_AS"/>
</dbReference>
<proteinExistence type="predicted"/>
<evidence type="ECO:0000256" key="17">
    <source>
        <dbReference type="SAM" id="SignalP"/>
    </source>
</evidence>
<evidence type="ECO:0000256" key="1">
    <source>
        <dbReference type="ARBA" id="ARBA00004167"/>
    </source>
</evidence>
<feature type="region of interest" description="Disordered" evidence="15">
    <location>
        <begin position="635"/>
        <end position="681"/>
    </location>
</feature>
<keyword evidence="13" id="KW-0325">Glycoprotein</keyword>
<keyword evidence="20" id="KW-1185">Reference proteome</keyword>
<dbReference type="SMART" id="SM00220">
    <property type="entry name" value="S_TKc"/>
    <property type="match status" value="1"/>
</dbReference>
<keyword evidence="9 14" id="KW-0067">ATP-binding</keyword>
<comment type="subcellular location">
    <subcellularLocation>
        <location evidence="1">Membrane</location>
        <topology evidence="1">Single-pass membrane protein</topology>
    </subcellularLocation>
</comment>
<evidence type="ECO:0000256" key="9">
    <source>
        <dbReference type="ARBA" id="ARBA00022840"/>
    </source>
</evidence>
<dbReference type="PANTHER" id="PTHR27002:SF1108">
    <property type="entry name" value="CYSTEINE-RICH RECEPTOR-KINASE-LIKE PROTEIN"/>
    <property type="match status" value="1"/>
</dbReference>
<keyword evidence="3" id="KW-0808">Transferase</keyword>
<keyword evidence="12" id="KW-0675">Receptor</keyword>
<keyword evidence="8" id="KW-0418">Kinase</keyword>
<dbReference type="InterPro" id="IPR002902">
    <property type="entry name" value="GNK2"/>
</dbReference>
<dbReference type="FunFam" id="1.10.510.10:FF:000129">
    <property type="entry name" value="cysteine-rich receptor-like protein kinase 10"/>
    <property type="match status" value="1"/>
</dbReference>
<dbReference type="GeneID" id="113690081"/>
<dbReference type="SUPFAM" id="SSF56112">
    <property type="entry name" value="Protein kinase-like (PK-like)"/>
    <property type="match status" value="1"/>
</dbReference>
<dbReference type="OrthoDB" id="4062651at2759"/>
<evidence type="ECO:0000256" key="11">
    <source>
        <dbReference type="ARBA" id="ARBA00023136"/>
    </source>
</evidence>
<evidence type="ECO:0000256" key="2">
    <source>
        <dbReference type="ARBA" id="ARBA00022527"/>
    </source>
</evidence>
<evidence type="ECO:0000256" key="7">
    <source>
        <dbReference type="ARBA" id="ARBA00022741"/>
    </source>
</evidence>
<evidence type="ECO:0000259" key="18">
    <source>
        <dbReference type="PROSITE" id="PS50011"/>
    </source>
</evidence>
<name>A0A6P6SDW4_COFAR</name>
<feature type="chain" id="PRO_5028485557" evidence="17">
    <location>
        <begin position="34"/>
        <end position="681"/>
    </location>
</feature>
<gene>
    <name evidence="21" type="primary">LOC113690081</name>
</gene>
<dbReference type="FunFam" id="3.30.430.20:FF:000012">
    <property type="entry name" value="Cysteine-rich receptor-like protein kinase 25"/>
    <property type="match status" value="1"/>
</dbReference>
<dbReference type="GO" id="GO:0004674">
    <property type="term" value="F:protein serine/threonine kinase activity"/>
    <property type="evidence" value="ECO:0007669"/>
    <property type="project" value="UniProtKB-KW"/>
</dbReference>
<keyword evidence="4 16" id="KW-0812">Transmembrane</keyword>
<keyword evidence="7 14" id="KW-0547">Nucleotide-binding</keyword>
<dbReference type="Pfam" id="PF07714">
    <property type="entry name" value="PK_Tyr_Ser-Thr"/>
    <property type="match status" value="1"/>
</dbReference>
<keyword evidence="11 16" id="KW-0472">Membrane</keyword>
<reference evidence="21" key="2">
    <citation type="submission" date="2025-08" db="UniProtKB">
        <authorList>
            <consortium name="RefSeq"/>
        </authorList>
    </citation>
    <scope>IDENTIFICATION</scope>
    <source>
        <tissue evidence="21">Leaves</tissue>
    </source>
</reference>
<evidence type="ECO:0000256" key="8">
    <source>
        <dbReference type="ARBA" id="ARBA00022777"/>
    </source>
</evidence>
<accession>A0A6P6SDW4</accession>
<dbReference type="PANTHER" id="PTHR27002">
    <property type="entry name" value="RECEPTOR-LIKE SERINE/THREONINE-PROTEIN KINASE SD1-8"/>
    <property type="match status" value="1"/>
</dbReference>
<evidence type="ECO:0000256" key="13">
    <source>
        <dbReference type="ARBA" id="ARBA00023180"/>
    </source>
</evidence>
<evidence type="ECO:0000256" key="3">
    <source>
        <dbReference type="ARBA" id="ARBA00022679"/>
    </source>
</evidence>
<dbReference type="InterPro" id="IPR038408">
    <property type="entry name" value="GNK2_sf"/>
</dbReference>
<dbReference type="PROSITE" id="PS51473">
    <property type="entry name" value="GNK2"/>
    <property type="match status" value="2"/>
</dbReference>
<dbReference type="InterPro" id="IPR011009">
    <property type="entry name" value="Kinase-like_dom_sf"/>
</dbReference>
<evidence type="ECO:0000313" key="21">
    <source>
        <dbReference type="RefSeq" id="XP_027063697.1"/>
    </source>
</evidence>
<keyword evidence="5 17" id="KW-0732">Signal</keyword>